<dbReference type="GO" id="GO:0003955">
    <property type="term" value="F:NAD(P)H dehydrogenase (quinone) activity"/>
    <property type="evidence" value="ECO:0007669"/>
    <property type="project" value="TreeGrafter"/>
</dbReference>
<dbReference type="Gene3D" id="3.40.50.360">
    <property type="match status" value="1"/>
</dbReference>
<comment type="similarity">
    <text evidence="1">Belongs to the NAD(P)H dehydrogenase (quinone) family.</text>
</comment>
<comment type="caution">
    <text evidence="5">The sequence shown here is derived from an EMBL/GenBank/DDBJ whole genome shotgun (WGS) entry which is preliminary data.</text>
</comment>
<dbReference type="PANTHER" id="PTHR10204">
    <property type="entry name" value="NAD P H OXIDOREDUCTASE-RELATED"/>
    <property type="match status" value="1"/>
</dbReference>
<evidence type="ECO:0000256" key="1">
    <source>
        <dbReference type="ARBA" id="ARBA00006252"/>
    </source>
</evidence>
<dbReference type="InterPro" id="IPR029039">
    <property type="entry name" value="Flavoprotein-like_sf"/>
</dbReference>
<dbReference type="PANTHER" id="PTHR10204:SF34">
    <property type="entry name" value="NAD(P)H DEHYDROGENASE [QUINONE] 1 ISOFORM 1"/>
    <property type="match status" value="1"/>
</dbReference>
<evidence type="ECO:0000256" key="2">
    <source>
        <dbReference type="ARBA" id="ARBA00023002"/>
    </source>
</evidence>
<accession>A0A235EL34</accession>
<feature type="compositionally biased region" description="Low complexity" evidence="3">
    <location>
        <begin position="210"/>
        <end position="230"/>
    </location>
</feature>
<dbReference type="AlphaFoldDB" id="A0A235EL34"/>
<dbReference type="OrthoDB" id="9798454at2"/>
<dbReference type="GO" id="GO:0005829">
    <property type="term" value="C:cytosol"/>
    <property type="evidence" value="ECO:0007669"/>
    <property type="project" value="TreeGrafter"/>
</dbReference>
<protein>
    <submittedName>
        <fullName evidence="5">NADPH:quinone reductase</fullName>
    </submittedName>
</protein>
<feature type="region of interest" description="Disordered" evidence="3">
    <location>
        <begin position="194"/>
        <end position="230"/>
    </location>
</feature>
<keyword evidence="2" id="KW-0560">Oxidoreductase</keyword>
<dbReference type="InterPro" id="IPR051545">
    <property type="entry name" value="NAD(P)H_dehydrogenase_qn"/>
</dbReference>
<dbReference type="InterPro" id="IPR003680">
    <property type="entry name" value="Flavodoxin_fold"/>
</dbReference>
<evidence type="ECO:0000313" key="6">
    <source>
        <dbReference type="Proteomes" id="UP000215441"/>
    </source>
</evidence>
<sequence length="230" mass="25204">MCDGDSVTKQHILVILGHPAADSLCAGMAHAYAEGARQTGADVRFLDLGQLAFNPLFQGYGAAQPLEPDLLAAQADISWADHLVWVYPIWWGAMPALLKGFIDRVLLPGYAFKYRQGSSLWDKLLAGRSAELLVTMDSPPWYFRWVTRMPGHHQMKKAILEFCGIRPVRVHSFGPVRSASTERLAQWVNAARQLGNRQARRGPPDRSARPVVSPSATATASATTTPSTPT</sequence>
<reference evidence="5 6" key="1">
    <citation type="submission" date="2017-07" db="EMBL/GenBank/DDBJ databases">
        <title>Acidovorax KNDSW TSA 6 genome sequence and assembly.</title>
        <authorList>
            <person name="Mayilraj S."/>
        </authorList>
    </citation>
    <scope>NUCLEOTIDE SEQUENCE [LARGE SCALE GENOMIC DNA]</scope>
    <source>
        <strain evidence="5 6">KNDSW-TSA6</strain>
    </source>
</reference>
<evidence type="ECO:0000256" key="3">
    <source>
        <dbReference type="SAM" id="MobiDB-lite"/>
    </source>
</evidence>
<dbReference type="Pfam" id="PF02525">
    <property type="entry name" value="Flavodoxin_2"/>
    <property type="match status" value="1"/>
</dbReference>
<gene>
    <name evidence="5" type="ORF">CBY09_12075</name>
</gene>
<dbReference type="SUPFAM" id="SSF52218">
    <property type="entry name" value="Flavoproteins"/>
    <property type="match status" value="1"/>
</dbReference>
<keyword evidence="6" id="KW-1185">Reference proteome</keyword>
<dbReference type="EMBL" id="NOIG01000008">
    <property type="protein sequence ID" value="OYD49700.1"/>
    <property type="molecule type" value="Genomic_DNA"/>
</dbReference>
<evidence type="ECO:0000313" key="5">
    <source>
        <dbReference type="EMBL" id="OYD49700.1"/>
    </source>
</evidence>
<organism evidence="5 6">
    <name type="scientific">Acidovorax kalamii</name>
    <dbReference type="NCBI Taxonomy" id="2004485"/>
    <lineage>
        <taxon>Bacteria</taxon>
        <taxon>Pseudomonadati</taxon>
        <taxon>Pseudomonadota</taxon>
        <taxon>Betaproteobacteria</taxon>
        <taxon>Burkholderiales</taxon>
        <taxon>Comamonadaceae</taxon>
        <taxon>Acidovorax</taxon>
    </lineage>
</organism>
<evidence type="ECO:0000259" key="4">
    <source>
        <dbReference type="Pfam" id="PF02525"/>
    </source>
</evidence>
<feature type="domain" description="Flavodoxin-like fold" evidence="4">
    <location>
        <begin position="11"/>
        <end position="193"/>
    </location>
</feature>
<name>A0A235EL34_9BURK</name>
<dbReference type="Proteomes" id="UP000215441">
    <property type="component" value="Unassembled WGS sequence"/>
</dbReference>
<proteinExistence type="inferred from homology"/>